<reference evidence="1 2" key="1">
    <citation type="submission" date="2017-03" db="EMBL/GenBank/DDBJ databases">
        <title>Genome of the blue death feigning beetle - Asbolus verrucosus.</title>
        <authorList>
            <person name="Rider S.D."/>
        </authorList>
    </citation>
    <scope>NUCLEOTIDE SEQUENCE [LARGE SCALE GENOMIC DNA]</scope>
    <source>
        <strain evidence="1">Butters</strain>
        <tissue evidence="1">Head and leg muscle</tissue>
    </source>
</reference>
<proteinExistence type="predicted"/>
<evidence type="ECO:0008006" key="3">
    <source>
        <dbReference type="Google" id="ProtNLM"/>
    </source>
</evidence>
<comment type="caution">
    <text evidence="1">The sequence shown here is derived from an EMBL/GenBank/DDBJ whole genome shotgun (WGS) entry which is preliminary data.</text>
</comment>
<organism evidence="1 2">
    <name type="scientific">Asbolus verrucosus</name>
    <name type="common">Desert ironclad beetle</name>
    <dbReference type="NCBI Taxonomy" id="1661398"/>
    <lineage>
        <taxon>Eukaryota</taxon>
        <taxon>Metazoa</taxon>
        <taxon>Ecdysozoa</taxon>
        <taxon>Arthropoda</taxon>
        <taxon>Hexapoda</taxon>
        <taxon>Insecta</taxon>
        <taxon>Pterygota</taxon>
        <taxon>Neoptera</taxon>
        <taxon>Endopterygota</taxon>
        <taxon>Coleoptera</taxon>
        <taxon>Polyphaga</taxon>
        <taxon>Cucujiformia</taxon>
        <taxon>Tenebrionidae</taxon>
        <taxon>Pimeliinae</taxon>
        <taxon>Asbolus</taxon>
    </lineage>
</organism>
<dbReference type="EMBL" id="QDEB01121239">
    <property type="protein sequence ID" value="RZB40217.1"/>
    <property type="molecule type" value="Genomic_DNA"/>
</dbReference>
<dbReference type="GO" id="GO:0003676">
    <property type="term" value="F:nucleic acid binding"/>
    <property type="evidence" value="ECO:0007669"/>
    <property type="project" value="InterPro"/>
</dbReference>
<dbReference type="AlphaFoldDB" id="A0A482VAD3"/>
<protein>
    <recommendedName>
        <fullName evidence="3">DDE 3 domain containing protein</fullName>
    </recommendedName>
</protein>
<name>A0A482VAD3_ASBVE</name>
<dbReference type="Gene3D" id="3.30.420.10">
    <property type="entry name" value="Ribonuclease H-like superfamily/Ribonuclease H"/>
    <property type="match status" value="1"/>
</dbReference>
<accession>A0A482VAD3</accession>
<keyword evidence="2" id="KW-1185">Reference proteome</keyword>
<gene>
    <name evidence="1" type="ORF">BDFB_012781</name>
</gene>
<dbReference type="OrthoDB" id="25402at2759"/>
<dbReference type="STRING" id="1661398.A0A482VAD3"/>
<evidence type="ECO:0000313" key="2">
    <source>
        <dbReference type="Proteomes" id="UP000292052"/>
    </source>
</evidence>
<sequence length="104" mass="11752">MVWADITSQENTGLVHINGGRLTAHRYITDVLEPRVVPFAPYIGDNFIYIQDNARPHISGIVNQYFKQVGIVKLTSTKLRPQSHRASVGECRTENCSILQPFQN</sequence>
<evidence type="ECO:0000313" key="1">
    <source>
        <dbReference type="EMBL" id="RZB40217.1"/>
    </source>
</evidence>
<dbReference type="InterPro" id="IPR036397">
    <property type="entry name" value="RNaseH_sf"/>
</dbReference>
<dbReference type="Proteomes" id="UP000292052">
    <property type="component" value="Unassembled WGS sequence"/>
</dbReference>